<dbReference type="AlphaFoldDB" id="A0AAU3GXR4"/>
<reference evidence="1" key="1">
    <citation type="submission" date="2022-10" db="EMBL/GenBank/DDBJ databases">
        <title>The complete genomes of actinobacterial strains from the NBC collection.</title>
        <authorList>
            <person name="Joergensen T.S."/>
            <person name="Alvarez Arevalo M."/>
            <person name="Sterndorff E.B."/>
            <person name="Faurdal D."/>
            <person name="Vuksanovic O."/>
            <person name="Mourched A.-S."/>
            <person name="Charusanti P."/>
            <person name="Shaw S."/>
            <person name="Blin K."/>
            <person name="Weber T."/>
        </authorList>
    </citation>
    <scope>NUCLEOTIDE SEQUENCE</scope>
    <source>
        <strain evidence="1">NBC_01401</strain>
    </source>
</reference>
<name>A0AAU3GXR4_9ACTN</name>
<sequence>MPLLNWRDARHFDATRNLPCVLCGKPTPMRSHNREPVHKVCAEDWCDQHPTSNRFHN</sequence>
<accession>A0AAU3GXR4</accession>
<dbReference type="EMBL" id="CP109535">
    <property type="protein sequence ID" value="WTY96572.1"/>
    <property type="molecule type" value="Genomic_DNA"/>
</dbReference>
<gene>
    <name evidence="1" type="ORF">OG626_17530</name>
</gene>
<protein>
    <recommendedName>
        <fullName evidence="2">HNH endonuclease</fullName>
    </recommendedName>
</protein>
<evidence type="ECO:0008006" key="2">
    <source>
        <dbReference type="Google" id="ProtNLM"/>
    </source>
</evidence>
<organism evidence="1">
    <name type="scientific">Streptomyces sp. NBC_01401</name>
    <dbReference type="NCBI Taxonomy" id="2903854"/>
    <lineage>
        <taxon>Bacteria</taxon>
        <taxon>Bacillati</taxon>
        <taxon>Actinomycetota</taxon>
        <taxon>Actinomycetes</taxon>
        <taxon>Kitasatosporales</taxon>
        <taxon>Streptomycetaceae</taxon>
        <taxon>Streptomyces</taxon>
    </lineage>
</organism>
<proteinExistence type="predicted"/>
<evidence type="ECO:0000313" key="1">
    <source>
        <dbReference type="EMBL" id="WTY96572.1"/>
    </source>
</evidence>